<dbReference type="InterPro" id="IPR013149">
    <property type="entry name" value="ADH-like_C"/>
</dbReference>
<name>A0A1M5A6I3_9FIRM</name>
<dbReference type="OrthoDB" id="1777308at2"/>
<dbReference type="RefSeq" id="WP_073272258.1">
    <property type="nucleotide sequence ID" value="NZ_FQTU01000026.1"/>
</dbReference>
<reference evidence="6 7" key="1">
    <citation type="submission" date="2016-11" db="EMBL/GenBank/DDBJ databases">
        <authorList>
            <person name="Jaros S."/>
            <person name="Januszkiewicz K."/>
            <person name="Wedrychowicz H."/>
        </authorList>
    </citation>
    <scope>NUCLEOTIDE SEQUENCE [LARGE SCALE GENOMIC DNA]</scope>
    <source>
        <strain evidence="6 7">DSM 14828</strain>
    </source>
</reference>
<protein>
    <submittedName>
        <fullName evidence="6">L-gulonate 5-dehydrogenase</fullName>
    </submittedName>
</protein>
<dbReference type="SUPFAM" id="SSF51735">
    <property type="entry name" value="NAD(P)-binding Rossmann-fold domains"/>
    <property type="match status" value="1"/>
</dbReference>
<gene>
    <name evidence="6" type="ORF">SAMN02746064_02241</name>
</gene>
<dbReference type="EMBL" id="FQTU01000026">
    <property type="protein sequence ID" value="SHF25913.1"/>
    <property type="molecule type" value="Genomic_DNA"/>
</dbReference>
<dbReference type="InterPro" id="IPR011032">
    <property type="entry name" value="GroES-like_sf"/>
</dbReference>
<dbReference type="Proteomes" id="UP000184251">
    <property type="component" value="Unassembled WGS sequence"/>
</dbReference>
<dbReference type="Gene3D" id="3.90.180.10">
    <property type="entry name" value="Medium-chain alcohol dehydrogenases, catalytic domain"/>
    <property type="match status" value="1"/>
</dbReference>
<dbReference type="GO" id="GO:0008270">
    <property type="term" value="F:zinc ion binding"/>
    <property type="evidence" value="ECO:0007669"/>
    <property type="project" value="InterPro"/>
</dbReference>
<dbReference type="AlphaFoldDB" id="A0A1M5A6I3"/>
<comment type="cofactor">
    <cofactor evidence="4">
        <name>Zn(2+)</name>
        <dbReference type="ChEBI" id="CHEBI:29105"/>
    </cofactor>
</comment>
<dbReference type="Pfam" id="PF00107">
    <property type="entry name" value="ADH_zinc_N"/>
    <property type="match status" value="1"/>
</dbReference>
<dbReference type="Gene3D" id="3.40.50.720">
    <property type="entry name" value="NAD(P)-binding Rossmann-like Domain"/>
    <property type="match status" value="1"/>
</dbReference>
<dbReference type="CDD" id="cd08261">
    <property type="entry name" value="Zn_ADH7"/>
    <property type="match status" value="1"/>
</dbReference>
<keyword evidence="2 4" id="KW-0862">Zinc</keyword>
<dbReference type="InterPro" id="IPR002328">
    <property type="entry name" value="ADH_Zn_CS"/>
</dbReference>
<dbReference type="GO" id="GO:0016491">
    <property type="term" value="F:oxidoreductase activity"/>
    <property type="evidence" value="ECO:0007669"/>
    <property type="project" value="UniProtKB-KW"/>
</dbReference>
<keyword evidence="7" id="KW-1185">Reference proteome</keyword>
<dbReference type="InterPro" id="IPR036291">
    <property type="entry name" value="NAD(P)-bd_dom_sf"/>
</dbReference>
<evidence type="ECO:0000256" key="2">
    <source>
        <dbReference type="ARBA" id="ARBA00022833"/>
    </source>
</evidence>
<evidence type="ECO:0000313" key="6">
    <source>
        <dbReference type="EMBL" id="SHF25913.1"/>
    </source>
</evidence>
<dbReference type="SUPFAM" id="SSF50129">
    <property type="entry name" value="GroES-like"/>
    <property type="match status" value="1"/>
</dbReference>
<dbReference type="InterPro" id="IPR050129">
    <property type="entry name" value="Zn_alcohol_dh"/>
</dbReference>
<evidence type="ECO:0000259" key="5">
    <source>
        <dbReference type="SMART" id="SM00829"/>
    </source>
</evidence>
<keyword evidence="3" id="KW-0560">Oxidoreductase</keyword>
<proteinExistence type="inferred from homology"/>
<evidence type="ECO:0000256" key="4">
    <source>
        <dbReference type="RuleBase" id="RU361277"/>
    </source>
</evidence>
<evidence type="ECO:0000256" key="1">
    <source>
        <dbReference type="ARBA" id="ARBA00022723"/>
    </source>
</evidence>
<accession>A0A1M5A6I3</accession>
<evidence type="ECO:0000313" key="7">
    <source>
        <dbReference type="Proteomes" id="UP000184251"/>
    </source>
</evidence>
<dbReference type="InterPro" id="IPR013154">
    <property type="entry name" value="ADH-like_N"/>
</dbReference>
<dbReference type="PANTHER" id="PTHR43401">
    <property type="entry name" value="L-THREONINE 3-DEHYDROGENASE"/>
    <property type="match status" value="1"/>
</dbReference>
<comment type="similarity">
    <text evidence="4">Belongs to the zinc-containing alcohol dehydrogenase family.</text>
</comment>
<keyword evidence="1 4" id="KW-0479">Metal-binding</keyword>
<dbReference type="InterPro" id="IPR020843">
    <property type="entry name" value="ER"/>
</dbReference>
<evidence type="ECO:0000256" key="3">
    <source>
        <dbReference type="ARBA" id="ARBA00023002"/>
    </source>
</evidence>
<organism evidence="6 7">
    <name type="scientific">Alkalibacter saccharofermentans DSM 14828</name>
    <dbReference type="NCBI Taxonomy" id="1120975"/>
    <lineage>
        <taxon>Bacteria</taxon>
        <taxon>Bacillati</taxon>
        <taxon>Bacillota</taxon>
        <taxon>Clostridia</taxon>
        <taxon>Eubacteriales</taxon>
        <taxon>Eubacteriaceae</taxon>
        <taxon>Alkalibacter</taxon>
    </lineage>
</organism>
<feature type="domain" description="Enoyl reductase (ER)" evidence="5">
    <location>
        <begin position="15"/>
        <end position="337"/>
    </location>
</feature>
<dbReference type="SMART" id="SM00829">
    <property type="entry name" value="PKS_ER"/>
    <property type="match status" value="1"/>
</dbReference>
<dbReference type="PROSITE" id="PS00059">
    <property type="entry name" value="ADH_ZINC"/>
    <property type="match status" value="1"/>
</dbReference>
<sequence length="340" mass="36781">MKTILVEKPFEIKIAEVEKPAIENKDDVLIKIISGGICGSDIGIFNGSNSLATYPRIIGHEYGGQVVEVGDGVTDLIVGDKVAIDPVRSCGECFACKNGRHNVCSTLEVTGVHRDGGFAEYIVVPAANAYKIDTSKVPEELISLVEPYSIGAQINARGEIKKGDKVLIMGSGPIGVCTMQIAKARGAEVVITDIVTSRLERAKEMGADIVVNVLEEDLSKVIMDFTNNEGMPVVIDSVCSVESFEQSVGMASPAGRVVVIGLLSKKSAIAQVEITKKELNIIGSRLSNYRFPEVIEGFESGVLTPEKLRTHSFHYTEVVKAFELIKEHPEQVCKVTLRFD</sequence>
<dbReference type="Pfam" id="PF08240">
    <property type="entry name" value="ADH_N"/>
    <property type="match status" value="1"/>
</dbReference>
<dbReference type="STRING" id="1120975.SAMN02746064_02241"/>
<dbReference type="PANTHER" id="PTHR43401:SF2">
    <property type="entry name" value="L-THREONINE 3-DEHYDROGENASE"/>
    <property type="match status" value="1"/>
</dbReference>